<dbReference type="GO" id="GO:0045892">
    <property type="term" value="P:negative regulation of DNA-templated transcription"/>
    <property type="evidence" value="ECO:0000318"/>
    <property type="project" value="GO_Central"/>
</dbReference>
<dbReference type="VEuPathDB" id="VectorBase:ISCI007147"/>
<keyword evidence="7" id="KW-0408">Iron</keyword>
<sequence>ITISGDNFFCVVIHMVDALMEEPLTLKDIRLSHISKPMQSLVHECADFLGSSETTSDVTLLTEKLHTAQAICDVAWEKLNTGYWKDVQIVWRHLYSYGSLFKALFEVKLGRSTPDALRSCDMGLLLGAPILDNILSRIASKLHSRLPPVTSADHLEKDSCLPPVPLEFPIKNLACPSLEHFAKEYLNKEEPVIITKGMDYWPALSTRPWSIRYLLEKVGGRTVPVELGSKYTDEAWSQKLMTVSAFVDTYILKEQSRDTQIGYLAQHQIFDQIPELRDDICIPTYCCLGEKDEEPDMNLWFGPEGTVSPLHHDPKNNLLAQVFGHKYVRLYKKQETPFLYPHEDRLLENTSQVNVENPDFEKFPSFANARYSECILKPGEMLFIPPKCWHFVRSLSPSLSISFWWE</sequence>
<reference evidence="15 17" key="1">
    <citation type="submission" date="2008-03" db="EMBL/GenBank/DDBJ databases">
        <title>Annotation of Ixodes scapularis.</title>
        <authorList>
            <consortium name="Ixodes scapularis Genome Project Consortium"/>
            <person name="Caler E."/>
            <person name="Hannick L.I."/>
            <person name="Bidwell S."/>
            <person name="Joardar V."/>
            <person name="Thiagarajan M."/>
            <person name="Amedeo P."/>
            <person name="Galinsky K.J."/>
            <person name="Schobel S."/>
            <person name="Inman J."/>
            <person name="Hostetler J."/>
            <person name="Miller J."/>
            <person name="Hammond M."/>
            <person name="Megy K."/>
            <person name="Lawson D."/>
            <person name="Kodira C."/>
            <person name="Sutton G."/>
            <person name="Meyer J."/>
            <person name="Hill C.A."/>
            <person name="Birren B."/>
            <person name="Nene V."/>
            <person name="Collins F."/>
            <person name="Alarcon-Chaidez F."/>
            <person name="Wikel S."/>
            <person name="Strausberg R."/>
        </authorList>
    </citation>
    <scope>NUCLEOTIDE SEQUENCE [LARGE SCALE GENOMIC DNA]</scope>
    <source>
        <strain evidence="17">Wikel</strain>
        <strain evidence="15">Wikel colony</strain>
    </source>
</reference>
<evidence type="ECO:0000313" key="15">
    <source>
        <dbReference type="EMBL" id="EEC10610.1"/>
    </source>
</evidence>
<dbReference type="GO" id="GO:0016740">
    <property type="term" value="F:transferase activity"/>
    <property type="evidence" value="ECO:0007669"/>
    <property type="project" value="UniProtKB-KW"/>
</dbReference>
<keyword evidence="12" id="KW-0131">Cell cycle</keyword>
<evidence type="ECO:0000313" key="17">
    <source>
        <dbReference type="Proteomes" id="UP000001555"/>
    </source>
</evidence>
<keyword evidence="9" id="KW-0090">Biological rhythms</keyword>
<evidence type="ECO:0000256" key="6">
    <source>
        <dbReference type="ARBA" id="ARBA00023002"/>
    </source>
</evidence>
<dbReference type="InterPro" id="IPR041667">
    <property type="entry name" value="Cupin_8"/>
</dbReference>
<dbReference type="GO" id="GO:0051864">
    <property type="term" value="F:histone H3K36 demethylase activity"/>
    <property type="evidence" value="ECO:0000318"/>
    <property type="project" value="GO_Central"/>
</dbReference>
<dbReference type="EnsemblMetazoa" id="ISCW007147-RA">
    <property type="protein sequence ID" value="ISCW007147-PA"/>
    <property type="gene ID" value="ISCW007147"/>
</dbReference>
<dbReference type="PROSITE" id="PS51184">
    <property type="entry name" value="JMJC"/>
    <property type="match status" value="1"/>
</dbReference>
<gene>
    <name evidence="15" type="ORF">IscW_ISCW007147</name>
</gene>
<dbReference type="GO" id="GO:0106157">
    <property type="term" value="F:peptidyl-arginine 3-dioxygenase activity"/>
    <property type="evidence" value="ECO:0000318"/>
    <property type="project" value="GO_Central"/>
</dbReference>
<evidence type="ECO:0000259" key="14">
    <source>
        <dbReference type="PROSITE" id="PS51184"/>
    </source>
</evidence>
<keyword evidence="4" id="KW-0156">Chromatin regulator</keyword>
<evidence type="ECO:0000256" key="13">
    <source>
        <dbReference type="ARBA" id="ARBA00049800"/>
    </source>
</evidence>
<comment type="subcellular location">
    <subcellularLocation>
        <location evidence="2">Nucleus</location>
    </subcellularLocation>
</comment>
<evidence type="ECO:0000256" key="11">
    <source>
        <dbReference type="ARBA" id="ARBA00023242"/>
    </source>
</evidence>
<evidence type="ECO:0000256" key="7">
    <source>
        <dbReference type="ARBA" id="ARBA00023004"/>
    </source>
</evidence>
<evidence type="ECO:0000256" key="1">
    <source>
        <dbReference type="ARBA" id="ARBA00001954"/>
    </source>
</evidence>
<keyword evidence="15" id="KW-0808">Transferase</keyword>
<keyword evidence="3" id="KW-0479">Metal-binding</keyword>
<dbReference type="FunCoup" id="B7PVI8">
    <property type="interactions" value="495"/>
</dbReference>
<dbReference type="InterPro" id="IPR003347">
    <property type="entry name" value="JmjC_dom"/>
</dbReference>
<dbReference type="PANTHER" id="PTHR12461">
    <property type="entry name" value="HYPOXIA-INDUCIBLE FACTOR 1 ALPHA INHIBITOR-RELATED"/>
    <property type="match status" value="1"/>
</dbReference>
<dbReference type="AlphaFoldDB" id="B7PVI8"/>
<dbReference type="InterPro" id="IPR056520">
    <property type="entry name" value="ARM_KDM8_N"/>
</dbReference>
<keyword evidence="5" id="KW-0223">Dioxygenase</keyword>
<evidence type="ECO:0000256" key="5">
    <source>
        <dbReference type="ARBA" id="ARBA00022964"/>
    </source>
</evidence>
<dbReference type="SMART" id="SM00558">
    <property type="entry name" value="JmjC"/>
    <property type="match status" value="1"/>
</dbReference>
<evidence type="ECO:0007829" key="18">
    <source>
        <dbReference type="PeptideAtlas" id="B7PVI8"/>
    </source>
</evidence>
<keyword evidence="17" id="KW-1185">Reference proteome</keyword>
<dbReference type="GO" id="GO:0005634">
    <property type="term" value="C:nucleus"/>
    <property type="evidence" value="ECO:0000318"/>
    <property type="project" value="GO_Central"/>
</dbReference>
<keyword evidence="10" id="KW-0804">Transcription</keyword>
<dbReference type="Pfam" id="PF24472">
    <property type="entry name" value="ARM_KDM8_N"/>
    <property type="match status" value="1"/>
</dbReference>
<dbReference type="OrthoDB" id="47172at2759"/>
<dbReference type="STRING" id="6945.B7PVI8"/>
<dbReference type="GO" id="GO:0031648">
    <property type="term" value="P:protein destabilization"/>
    <property type="evidence" value="ECO:0007669"/>
    <property type="project" value="UniProtKB-ARBA"/>
</dbReference>
<name>B7PVI8_IXOSC</name>
<accession>B7PVI8</accession>
<keyword evidence="11" id="KW-0539">Nucleus</keyword>
<reference evidence="16" key="2">
    <citation type="submission" date="2020-05" db="UniProtKB">
        <authorList>
            <consortium name="EnsemblMetazoa"/>
        </authorList>
    </citation>
    <scope>IDENTIFICATION</scope>
    <source>
        <strain evidence="16">wikel</strain>
    </source>
</reference>
<keyword evidence="6 15" id="KW-0560">Oxidoreductase</keyword>
<dbReference type="PaxDb" id="6945-B7PVI8"/>
<keyword evidence="18" id="KW-1267">Proteomics identification</keyword>
<dbReference type="VEuPathDB" id="VectorBase:ISCP_006643"/>
<proteinExistence type="evidence at protein level"/>
<dbReference type="Gene3D" id="2.60.120.650">
    <property type="entry name" value="Cupin"/>
    <property type="match status" value="1"/>
</dbReference>
<dbReference type="GO" id="GO:0048511">
    <property type="term" value="P:rhythmic process"/>
    <property type="evidence" value="ECO:0007669"/>
    <property type="project" value="UniProtKB-KW"/>
</dbReference>
<feature type="domain" description="JmjC" evidence="14">
    <location>
        <begin position="262"/>
        <end position="406"/>
    </location>
</feature>
<keyword evidence="8" id="KW-0805">Transcription regulation</keyword>
<evidence type="ECO:0000256" key="8">
    <source>
        <dbReference type="ARBA" id="ARBA00023015"/>
    </source>
</evidence>
<dbReference type="HOGENOM" id="CLU_016785_0_3_1"/>
<dbReference type="Proteomes" id="UP000001555">
    <property type="component" value="Unassembled WGS sequence"/>
</dbReference>
<dbReference type="PANTHER" id="PTHR12461:SF106">
    <property type="entry name" value="BIFUNCTIONAL PEPTIDASE AND ARGINYL-HYDROXYLASE JMJD5"/>
    <property type="match status" value="1"/>
</dbReference>
<dbReference type="SUPFAM" id="SSF51197">
    <property type="entry name" value="Clavaminate synthase-like"/>
    <property type="match status" value="1"/>
</dbReference>
<protein>
    <recommendedName>
        <fullName evidence="13">JmjC domain-containing protein 5</fullName>
    </recommendedName>
</protein>
<dbReference type="Pfam" id="PF13621">
    <property type="entry name" value="Cupin_8"/>
    <property type="match status" value="1"/>
</dbReference>
<feature type="non-terminal residue" evidence="15">
    <location>
        <position position="1"/>
    </location>
</feature>
<dbReference type="EMBL" id="ABJB010455640">
    <property type="status" value="NOT_ANNOTATED_CDS"/>
    <property type="molecule type" value="Genomic_DNA"/>
</dbReference>
<comment type="cofactor">
    <cofactor evidence="1">
        <name>Fe(2+)</name>
        <dbReference type="ChEBI" id="CHEBI:29033"/>
    </cofactor>
</comment>
<evidence type="ECO:0000256" key="12">
    <source>
        <dbReference type="ARBA" id="ARBA00023306"/>
    </source>
</evidence>
<dbReference type="GO" id="GO:0003682">
    <property type="term" value="F:chromatin binding"/>
    <property type="evidence" value="ECO:0000318"/>
    <property type="project" value="GO_Central"/>
</dbReference>
<dbReference type="EMBL" id="ABJB010880686">
    <property type="status" value="NOT_ANNOTATED_CDS"/>
    <property type="molecule type" value="Genomic_DNA"/>
</dbReference>
<evidence type="ECO:0000256" key="4">
    <source>
        <dbReference type="ARBA" id="ARBA00022853"/>
    </source>
</evidence>
<evidence type="ECO:0000313" key="16">
    <source>
        <dbReference type="EnsemblMetazoa" id="ISCW007147-PA"/>
    </source>
</evidence>
<evidence type="ECO:0000256" key="3">
    <source>
        <dbReference type="ARBA" id="ARBA00022723"/>
    </source>
</evidence>
<dbReference type="VEuPathDB" id="VectorBase:ISCW007147"/>
<evidence type="ECO:0000256" key="10">
    <source>
        <dbReference type="ARBA" id="ARBA00023163"/>
    </source>
</evidence>
<dbReference type="EMBL" id="DS800078">
    <property type="protein sequence ID" value="EEC10610.1"/>
    <property type="molecule type" value="Genomic_DNA"/>
</dbReference>
<dbReference type="FunFam" id="2.60.120.650:FF:000019">
    <property type="entry name" value="Bifunctional peptidase and arginyl-hydroxylase JMJD5"/>
    <property type="match status" value="1"/>
</dbReference>
<evidence type="ECO:0000256" key="2">
    <source>
        <dbReference type="ARBA" id="ARBA00004123"/>
    </source>
</evidence>
<evidence type="ECO:0000256" key="9">
    <source>
        <dbReference type="ARBA" id="ARBA00023108"/>
    </source>
</evidence>
<organism>
    <name type="scientific">Ixodes scapularis</name>
    <name type="common">Black-legged tick</name>
    <name type="synonym">Deer tick</name>
    <dbReference type="NCBI Taxonomy" id="6945"/>
    <lineage>
        <taxon>Eukaryota</taxon>
        <taxon>Metazoa</taxon>
        <taxon>Ecdysozoa</taxon>
        <taxon>Arthropoda</taxon>
        <taxon>Chelicerata</taxon>
        <taxon>Arachnida</taxon>
        <taxon>Acari</taxon>
        <taxon>Parasitiformes</taxon>
        <taxon>Ixodida</taxon>
        <taxon>Ixodoidea</taxon>
        <taxon>Ixodidae</taxon>
        <taxon>Ixodinae</taxon>
        <taxon>Ixodes</taxon>
    </lineage>
</organism>
<dbReference type="GO" id="GO:0046872">
    <property type="term" value="F:metal ion binding"/>
    <property type="evidence" value="ECO:0007669"/>
    <property type="project" value="UniProtKB-KW"/>
</dbReference>